<dbReference type="OrthoDB" id="3159128at2759"/>
<accession>A0A0B7FGK6</accession>
<dbReference type="EMBL" id="LN679127">
    <property type="protein sequence ID" value="CEL57111.1"/>
    <property type="molecule type" value="Genomic_DNA"/>
</dbReference>
<gene>
    <name evidence="2" type="ORF">RSOLAG1IB_08343</name>
</gene>
<dbReference type="Proteomes" id="UP000059188">
    <property type="component" value="Unassembled WGS sequence"/>
</dbReference>
<name>A0A0B7FGK6_THACB</name>
<sequence length="352" mass="39656">MDRESFTFHPPLSNQGGGPLYHSRHIIATLPIPSTDKFPDILADNMRPSEQNVSVNTGRRRRSTLEGSLTGVLRPRCYTLTNGYPTHEGHENKDIRDMVIKPDSIDTDMRLLRSWIHSLNSDVDLWESCDKPGYKRADSARIVKILKITQGQPTFIYISGHSEHGATDSELVYAPADYLSFTSGQPTVVHYAKMAQLLLRRSHSGPLLLVTEVCFCENFLKLPYFLNYKDGEVSWERTGCLDSFAEDSRAIVHFAATAPGERAMSFSNGAVFTKQFCKIRPDNKLSLKDIAKQLHEEIDRALDKCGIEKEKKQHPRIYCSRKLDGPHFYDEIGLCSSPETDSILGDDCDSNA</sequence>
<evidence type="ECO:0000256" key="1">
    <source>
        <dbReference type="SAM" id="MobiDB-lite"/>
    </source>
</evidence>
<proteinExistence type="predicted"/>
<organism evidence="2 3">
    <name type="scientific">Thanatephorus cucumeris (strain AG1-IB / isolate 7/3/14)</name>
    <name type="common">Lettuce bottom rot fungus</name>
    <name type="synonym">Rhizoctonia solani</name>
    <dbReference type="NCBI Taxonomy" id="1108050"/>
    <lineage>
        <taxon>Eukaryota</taxon>
        <taxon>Fungi</taxon>
        <taxon>Dikarya</taxon>
        <taxon>Basidiomycota</taxon>
        <taxon>Agaricomycotina</taxon>
        <taxon>Agaricomycetes</taxon>
        <taxon>Cantharellales</taxon>
        <taxon>Ceratobasidiaceae</taxon>
        <taxon>Rhizoctonia</taxon>
        <taxon>Rhizoctonia solani AG-1</taxon>
    </lineage>
</organism>
<keyword evidence="3" id="KW-1185">Reference proteome</keyword>
<protein>
    <submittedName>
        <fullName evidence="2">Uncharacterized protein</fullName>
    </submittedName>
</protein>
<feature type="region of interest" description="Disordered" evidence="1">
    <location>
        <begin position="1"/>
        <end position="20"/>
    </location>
</feature>
<dbReference type="AlphaFoldDB" id="A0A0B7FGK6"/>
<reference evidence="2 3" key="1">
    <citation type="submission" date="2014-11" db="EMBL/GenBank/DDBJ databases">
        <authorList>
            <person name="Wibberg Daniel"/>
        </authorList>
    </citation>
    <scope>NUCLEOTIDE SEQUENCE [LARGE SCALE GENOMIC DNA]</scope>
    <source>
        <strain evidence="2">Rhizoctonia solani AG1-IB 7/3/14</strain>
    </source>
</reference>
<evidence type="ECO:0000313" key="2">
    <source>
        <dbReference type="EMBL" id="CEL57111.1"/>
    </source>
</evidence>
<evidence type="ECO:0000313" key="3">
    <source>
        <dbReference type="Proteomes" id="UP000059188"/>
    </source>
</evidence>